<proteinExistence type="predicted"/>
<dbReference type="Proteomes" id="UP000634136">
    <property type="component" value="Unassembled WGS sequence"/>
</dbReference>
<protein>
    <submittedName>
        <fullName evidence="1">Uncharacterized protein</fullName>
    </submittedName>
</protein>
<keyword evidence="2" id="KW-1185">Reference proteome</keyword>
<name>A0A834WN10_9FABA</name>
<comment type="caution">
    <text evidence="1">The sequence shown here is derived from an EMBL/GenBank/DDBJ whole genome shotgun (WGS) entry which is preliminary data.</text>
</comment>
<gene>
    <name evidence="1" type="ORF">G2W53_018072</name>
</gene>
<evidence type="ECO:0000313" key="2">
    <source>
        <dbReference type="Proteomes" id="UP000634136"/>
    </source>
</evidence>
<evidence type="ECO:0000313" key="1">
    <source>
        <dbReference type="EMBL" id="KAF7826908.1"/>
    </source>
</evidence>
<accession>A0A834WN10</accession>
<reference evidence="1" key="1">
    <citation type="submission" date="2020-09" db="EMBL/GenBank/DDBJ databases">
        <title>Genome-Enabled Discovery of Anthraquinone Biosynthesis in Senna tora.</title>
        <authorList>
            <person name="Kang S.-H."/>
            <person name="Pandey R.P."/>
            <person name="Lee C.-M."/>
            <person name="Sim J.-S."/>
            <person name="Jeong J.-T."/>
            <person name="Choi B.-S."/>
            <person name="Jung M."/>
            <person name="Ginzburg D."/>
            <person name="Zhao K."/>
            <person name="Won S.Y."/>
            <person name="Oh T.-J."/>
            <person name="Yu Y."/>
            <person name="Kim N.-H."/>
            <person name="Lee O.R."/>
            <person name="Lee T.-H."/>
            <person name="Bashyal P."/>
            <person name="Kim T.-S."/>
            <person name="Lee W.-H."/>
            <person name="Kawkins C."/>
            <person name="Kim C.-K."/>
            <person name="Kim J.S."/>
            <person name="Ahn B.O."/>
            <person name="Rhee S.Y."/>
            <person name="Sohng J.K."/>
        </authorList>
    </citation>
    <scope>NUCLEOTIDE SEQUENCE</scope>
    <source>
        <tissue evidence="1">Leaf</tissue>
    </source>
</reference>
<dbReference type="AlphaFoldDB" id="A0A834WN10"/>
<sequence length="59" mass="6467">MRDSIPLGKKKAIVTMLDINPGKSLHIVMGNQSKQKGSCLSRATLALNLTDKIGYYIYA</sequence>
<dbReference type="EMBL" id="JAAIUW010000006">
    <property type="protein sequence ID" value="KAF7826908.1"/>
    <property type="molecule type" value="Genomic_DNA"/>
</dbReference>
<organism evidence="1 2">
    <name type="scientific">Senna tora</name>
    <dbReference type="NCBI Taxonomy" id="362788"/>
    <lineage>
        <taxon>Eukaryota</taxon>
        <taxon>Viridiplantae</taxon>
        <taxon>Streptophyta</taxon>
        <taxon>Embryophyta</taxon>
        <taxon>Tracheophyta</taxon>
        <taxon>Spermatophyta</taxon>
        <taxon>Magnoliopsida</taxon>
        <taxon>eudicotyledons</taxon>
        <taxon>Gunneridae</taxon>
        <taxon>Pentapetalae</taxon>
        <taxon>rosids</taxon>
        <taxon>fabids</taxon>
        <taxon>Fabales</taxon>
        <taxon>Fabaceae</taxon>
        <taxon>Caesalpinioideae</taxon>
        <taxon>Cassia clade</taxon>
        <taxon>Senna</taxon>
    </lineage>
</organism>